<dbReference type="AlphaFoldDB" id="A0A7J6T967"/>
<feature type="non-terminal residue" evidence="2">
    <location>
        <position position="1"/>
    </location>
</feature>
<sequence>GSTDPEFNGEKEYANGRHWLLDMAIEKSLSDLEESHGTLVCEGTVDDAAEGGSSFKADNRSTAPTLMYTPGRRQGSFNHDYSNRRSSRGLVLGAAAARPANGLPSNYNKISNANESTPADVRSTVMLRNIPYSMGQSRVLDALFTLGF</sequence>
<reference evidence="2 3" key="1">
    <citation type="submission" date="2020-04" db="EMBL/GenBank/DDBJ databases">
        <title>Perkinsus olseni comparative genomics.</title>
        <authorList>
            <person name="Bogema D.R."/>
        </authorList>
    </citation>
    <scope>NUCLEOTIDE SEQUENCE [LARGE SCALE GENOMIC DNA]</scope>
    <source>
        <strain evidence="2 3">ATCC PRA-207</strain>
    </source>
</reference>
<protein>
    <submittedName>
        <fullName evidence="2">Uncharacterized protein</fullName>
    </submittedName>
</protein>
<feature type="non-terminal residue" evidence="2">
    <location>
        <position position="148"/>
    </location>
</feature>
<evidence type="ECO:0000256" key="1">
    <source>
        <dbReference type="SAM" id="MobiDB-lite"/>
    </source>
</evidence>
<proteinExistence type="predicted"/>
<accession>A0A7J6T967</accession>
<gene>
    <name evidence="2" type="ORF">FOZ63_015582</name>
</gene>
<keyword evidence="3" id="KW-1185">Reference proteome</keyword>
<evidence type="ECO:0000313" key="3">
    <source>
        <dbReference type="Proteomes" id="UP000553632"/>
    </source>
</evidence>
<dbReference type="Proteomes" id="UP000553632">
    <property type="component" value="Unassembled WGS sequence"/>
</dbReference>
<dbReference type="EMBL" id="JABANO010012629">
    <property type="protein sequence ID" value="KAF4741491.1"/>
    <property type="molecule type" value="Genomic_DNA"/>
</dbReference>
<feature type="region of interest" description="Disordered" evidence="1">
    <location>
        <begin position="50"/>
        <end position="79"/>
    </location>
</feature>
<name>A0A7J6T967_PEROL</name>
<comment type="caution">
    <text evidence="2">The sequence shown here is derived from an EMBL/GenBank/DDBJ whole genome shotgun (WGS) entry which is preliminary data.</text>
</comment>
<organism evidence="2 3">
    <name type="scientific">Perkinsus olseni</name>
    <name type="common">Perkinsus atlanticus</name>
    <dbReference type="NCBI Taxonomy" id="32597"/>
    <lineage>
        <taxon>Eukaryota</taxon>
        <taxon>Sar</taxon>
        <taxon>Alveolata</taxon>
        <taxon>Perkinsozoa</taxon>
        <taxon>Perkinsea</taxon>
        <taxon>Perkinsida</taxon>
        <taxon>Perkinsidae</taxon>
        <taxon>Perkinsus</taxon>
    </lineage>
</organism>
<evidence type="ECO:0000313" key="2">
    <source>
        <dbReference type="EMBL" id="KAF4741491.1"/>
    </source>
</evidence>